<dbReference type="EMBL" id="CP075585">
    <property type="protein sequence ID" value="QZA58478.1"/>
    <property type="molecule type" value="Genomic_DNA"/>
</dbReference>
<sequence length="193" mass="21571">MTIKFHPVLQIQKNPHTVTVDLSSSSSNRSWLARKKIVIGSITGVAVAAATAYFFINQALTETAFSSNTTETSTFFINQALTETVFSSNTTETSTEYFTDSTELPMNESIRSLHNIVKLVTTGPDYYDNCASAFQAHWARFKECGTTVNDCMKNSIKLFDKLFCKPSTHSFGYVDDRSKACEKNYFALARCNM</sequence>
<keyword evidence="3" id="KW-1185">Reference proteome</keyword>
<dbReference type="Proteomes" id="UP000822862">
    <property type="component" value="Chromosome"/>
</dbReference>
<evidence type="ECO:0000313" key="2">
    <source>
        <dbReference type="EMBL" id="QZA58478.1"/>
    </source>
</evidence>
<protein>
    <recommendedName>
        <fullName evidence="4">Transmembrane protein</fullName>
    </recommendedName>
</protein>
<feature type="transmembrane region" description="Helical" evidence="1">
    <location>
        <begin position="37"/>
        <end position="56"/>
    </location>
</feature>
<reference evidence="2 3" key="1">
    <citation type="submission" date="2021-05" db="EMBL/GenBank/DDBJ databases">
        <title>Ecology and evolution of chlamydial symbionts of arthropods.</title>
        <authorList>
            <person name="Halter T."/>
            <person name="Sixt B.S."/>
            <person name="Toenshoff E.R."/>
            <person name="Koestlbacher S."/>
            <person name="Schulz F."/>
            <person name="Kostanjsek R."/>
            <person name="Collingro A."/>
            <person name="Hendrickx F."/>
            <person name="Horn M."/>
        </authorList>
    </citation>
    <scope>NUCLEOTIDE SEQUENCE [LARGE SCALE GENOMIC DNA]</scope>
    <source>
        <strain evidence="2 3">15C</strain>
    </source>
</reference>
<organism evidence="2 3">
    <name type="scientific">Candidatus Rhabdochlamydia porcellionis</name>
    <dbReference type="NCBI Taxonomy" id="225148"/>
    <lineage>
        <taxon>Bacteria</taxon>
        <taxon>Pseudomonadati</taxon>
        <taxon>Chlamydiota</taxon>
        <taxon>Chlamydiia</taxon>
        <taxon>Parachlamydiales</taxon>
        <taxon>Candidatus Rhabdochlamydiaceae</taxon>
        <taxon>Candidatus Rhabdochlamydia</taxon>
    </lineage>
</organism>
<evidence type="ECO:0000256" key="1">
    <source>
        <dbReference type="SAM" id="Phobius"/>
    </source>
</evidence>
<proteinExistence type="predicted"/>
<evidence type="ECO:0000313" key="3">
    <source>
        <dbReference type="Proteomes" id="UP000822862"/>
    </source>
</evidence>
<evidence type="ECO:0008006" key="4">
    <source>
        <dbReference type="Google" id="ProtNLM"/>
    </source>
</evidence>
<name>A0ABX8Z0S0_9BACT</name>
<keyword evidence="1" id="KW-0812">Transmembrane</keyword>
<gene>
    <name evidence="2" type="ORF">RHAB15C_0000352</name>
</gene>
<dbReference type="RefSeq" id="WP_194844991.1">
    <property type="nucleotide sequence ID" value="NZ_CP075585.1"/>
</dbReference>
<keyword evidence="1" id="KW-0472">Membrane</keyword>
<accession>A0ABX8Z0S0</accession>
<keyword evidence="1" id="KW-1133">Transmembrane helix</keyword>